<dbReference type="PROSITE" id="PS50081">
    <property type="entry name" value="ZF_DAG_PE_2"/>
    <property type="match status" value="1"/>
</dbReference>
<evidence type="ECO:0000313" key="11">
    <source>
        <dbReference type="EMBL" id="EMD40120.1"/>
    </source>
</evidence>
<dbReference type="PROSITE" id="PS00479">
    <property type="entry name" value="ZF_DAG_PE_1"/>
    <property type="match status" value="1"/>
</dbReference>
<organism evidence="11 12">
    <name type="scientific">Ceriporiopsis subvermispora (strain B)</name>
    <name type="common">White-rot fungus</name>
    <name type="synonym">Gelatoporia subvermispora</name>
    <dbReference type="NCBI Taxonomy" id="914234"/>
    <lineage>
        <taxon>Eukaryota</taxon>
        <taxon>Fungi</taxon>
        <taxon>Dikarya</taxon>
        <taxon>Basidiomycota</taxon>
        <taxon>Agaricomycotina</taxon>
        <taxon>Agaricomycetes</taxon>
        <taxon>Polyporales</taxon>
        <taxon>Gelatoporiaceae</taxon>
        <taxon>Gelatoporia</taxon>
    </lineage>
</organism>
<dbReference type="SMART" id="SM00109">
    <property type="entry name" value="C1"/>
    <property type="match status" value="1"/>
</dbReference>
<dbReference type="PROSITE" id="PS51741">
    <property type="entry name" value="F_BAR"/>
    <property type="match status" value="1"/>
</dbReference>
<feature type="domain" description="F-BAR" evidence="10">
    <location>
        <begin position="5"/>
        <end position="278"/>
    </location>
</feature>
<evidence type="ECO:0000256" key="3">
    <source>
        <dbReference type="ARBA" id="ARBA00022833"/>
    </source>
</evidence>
<dbReference type="Pfam" id="PF00130">
    <property type="entry name" value="C1_1"/>
    <property type="match status" value="1"/>
</dbReference>
<dbReference type="Gene3D" id="3.30.60.20">
    <property type="match status" value="1"/>
</dbReference>
<feature type="coiled-coil region" evidence="6">
    <location>
        <begin position="114"/>
        <end position="141"/>
    </location>
</feature>
<feature type="domain" description="SH3" evidence="8">
    <location>
        <begin position="590"/>
        <end position="654"/>
    </location>
</feature>
<feature type="region of interest" description="Disordered" evidence="7">
    <location>
        <begin position="165"/>
        <end position="188"/>
    </location>
</feature>
<dbReference type="Gene3D" id="2.30.30.40">
    <property type="entry name" value="SH3 Domains"/>
    <property type="match status" value="2"/>
</dbReference>
<dbReference type="SUPFAM" id="SSF50044">
    <property type="entry name" value="SH3-domain"/>
    <property type="match status" value="2"/>
</dbReference>
<dbReference type="InterPro" id="IPR027267">
    <property type="entry name" value="AH/BAR_dom_sf"/>
</dbReference>
<evidence type="ECO:0000256" key="1">
    <source>
        <dbReference type="ARBA" id="ARBA00022443"/>
    </source>
</evidence>
<sequence>MADAQTYGQGLPDQVDRIAELSDAQLELLVDVRDLYRERAAIEREYATKLQLLGKKAIEKKSKKIGVLMVGSDPTKPWGDDVLQQSTVDHAYTQLLSALLNEAQAHVNLSDAFMTQVVEALKETERRHEEAKKKQIQYFQKLLSERDKVYSERLKAKQKYDEECNEVEGYRQKQERSTDDRHADRAARQYEQQQVDMLNGKNAYLIATAVANKVKEKFYKEDLPALENQLQDLQAALLRAFAQILLQAQTLQHNHLNVINGQLNTTEETLRAVDPQKDQTIFIDYNIRPFSPPSDWGFEPCSTHYDKGDMSVEPAPKVYLQNRLRTCRSKLQELQPVLEAKRKEVDQLAKLQEAYAADPKLGDVEEVITNYLETQHQFVFYLTSERILTAEVQTIEAALGGDEGEQSPHTFKSSSFSIPTTCTYCKSSIWGLSKQGKTCKSCGISVHAKCELKVPADCSGTRGSRGHAASDSVSSVSRSSTVSKSESPLGTPTPSSFTQSIRASEETHRTARVVFDFVSSSPFELGVSEGTLVQILEEDDGSGWVKVADGQDGKGLVPASYIEAVESGFTARPAVPAGRAARPPAKSQQGSGKFVRGLYAYQAGGPDELSVREGQMIELTAGPSGGQNYADGWWEGVDSNGKKGIFPSNYVEPV</sequence>
<evidence type="ECO:0000256" key="4">
    <source>
        <dbReference type="PROSITE-ProRule" id="PRU00192"/>
    </source>
</evidence>
<dbReference type="Gene3D" id="6.10.140.470">
    <property type="match status" value="1"/>
</dbReference>
<dbReference type="GO" id="GO:0046872">
    <property type="term" value="F:metal ion binding"/>
    <property type="evidence" value="ECO:0007669"/>
    <property type="project" value="UniProtKB-KW"/>
</dbReference>
<keyword evidence="1 4" id="KW-0728">SH3 domain</keyword>
<keyword evidence="12" id="KW-1185">Reference proteome</keyword>
<dbReference type="Proteomes" id="UP000016930">
    <property type="component" value="Unassembled WGS sequence"/>
</dbReference>
<dbReference type="PROSITE" id="PS50002">
    <property type="entry name" value="SH3"/>
    <property type="match status" value="2"/>
</dbReference>
<dbReference type="InterPro" id="IPR046349">
    <property type="entry name" value="C1-like_sf"/>
</dbReference>
<dbReference type="GO" id="GO:0030864">
    <property type="term" value="C:cortical actin cytoskeleton"/>
    <property type="evidence" value="ECO:0007669"/>
    <property type="project" value="UniProtKB-ARBA"/>
</dbReference>
<dbReference type="InterPro" id="IPR020454">
    <property type="entry name" value="DAG/PE-bd"/>
</dbReference>
<feature type="domain" description="SH3" evidence="8">
    <location>
        <begin position="506"/>
        <end position="567"/>
    </location>
</feature>
<dbReference type="AlphaFoldDB" id="M2R694"/>
<keyword evidence="2" id="KW-0479">Metal-binding</keyword>
<dbReference type="InterPro" id="IPR036028">
    <property type="entry name" value="SH3-like_dom_sf"/>
</dbReference>
<dbReference type="EMBL" id="KB445793">
    <property type="protein sequence ID" value="EMD40120.1"/>
    <property type="molecule type" value="Genomic_DNA"/>
</dbReference>
<dbReference type="PRINTS" id="PR00452">
    <property type="entry name" value="SH3DOMAIN"/>
</dbReference>
<proteinExistence type="predicted"/>
<dbReference type="Pfam" id="PF14604">
    <property type="entry name" value="SH3_9"/>
    <property type="match status" value="1"/>
</dbReference>
<dbReference type="SUPFAM" id="SSF57889">
    <property type="entry name" value="Cysteine-rich domain"/>
    <property type="match status" value="1"/>
</dbReference>
<dbReference type="PANTHER" id="PTHR15735:SF21">
    <property type="entry name" value="PROTEIN NERVOUS WRECK"/>
    <property type="match status" value="1"/>
</dbReference>
<dbReference type="OrthoDB" id="8783038at2759"/>
<evidence type="ECO:0000256" key="2">
    <source>
        <dbReference type="ARBA" id="ARBA00022723"/>
    </source>
</evidence>
<evidence type="ECO:0000256" key="6">
    <source>
        <dbReference type="SAM" id="Coils"/>
    </source>
</evidence>
<gene>
    <name evidence="11" type="ORF">CERSUDRAFT_112344</name>
</gene>
<dbReference type="Pfam" id="PF00611">
    <property type="entry name" value="FCH"/>
    <property type="match status" value="1"/>
</dbReference>
<dbReference type="STRING" id="914234.M2R694"/>
<dbReference type="InterPro" id="IPR002219">
    <property type="entry name" value="PKC_DAG/PE"/>
</dbReference>
<feature type="compositionally biased region" description="Low complexity" evidence="7">
    <location>
        <begin position="470"/>
        <end position="487"/>
    </location>
</feature>
<feature type="coiled-coil region" evidence="6">
    <location>
        <begin position="216"/>
        <end position="243"/>
    </location>
</feature>
<dbReference type="SMART" id="SM00055">
    <property type="entry name" value="FCH"/>
    <property type="match status" value="1"/>
</dbReference>
<feature type="region of interest" description="Disordered" evidence="7">
    <location>
        <begin position="458"/>
        <end position="503"/>
    </location>
</feature>
<dbReference type="InterPro" id="IPR031160">
    <property type="entry name" value="F_BAR_dom"/>
</dbReference>
<dbReference type="SUPFAM" id="SSF103657">
    <property type="entry name" value="BAR/IMD domain-like"/>
    <property type="match status" value="1"/>
</dbReference>
<evidence type="ECO:0000313" key="12">
    <source>
        <dbReference type="Proteomes" id="UP000016930"/>
    </source>
</evidence>
<name>M2R694_CERS8</name>
<feature type="compositionally biased region" description="Polar residues" evidence="7">
    <location>
        <begin position="488"/>
        <end position="502"/>
    </location>
</feature>
<dbReference type="GO" id="GO:0030833">
    <property type="term" value="P:regulation of actin filament polymerization"/>
    <property type="evidence" value="ECO:0007669"/>
    <property type="project" value="TreeGrafter"/>
</dbReference>
<evidence type="ECO:0000256" key="7">
    <source>
        <dbReference type="SAM" id="MobiDB-lite"/>
    </source>
</evidence>
<accession>M2R694</accession>
<evidence type="ECO:0000259" key="10">
    <source>
        <dbReference type="PROSITE" id="PS51741"/>
    </source>
</evidence>
<dbReference type="Gene3D" id="1.20.1270.60">
    <property type="entry name" value="Arfaptin homology (AH) domain/BAR domain"/>
    <property type="match status" value="1"/>
</dbReference>
<evidence type="ECO:0000259" key="8">
    <source>
        <dbReference type="PROSITE" id="PS50002"/>
    </source>
</evidence>
<dbReference type="SMART" id="SM00326">
    <property type="entry name" value="SH3"/>
    <property type="match status" value="2"/>
</dbReference>
<evidence type="ECO:0000256" key="5">
    <source>
        <dbReference type="PROSITE-ProRule" id="PRU01077"/>
    </source>
</evidence>
<protein>
    <submittedName>
        <fullName evidence="11">Uncharacterized protein</fullName>
    </submittedName>
</protein>
<dbReference type="PRINTS" id="PR00008">
    <property type="entry name" value="DAGPEDOMAIN"/>
</dbReference>
<dbReference type="PANTHER" id="PTHR15735">
    <property type="entry name" value="FCH AND DOUBLE SH3 DOMAINS PROTEIN"/>
    <property type="match status" value="1"/>
</dbReference>
<evidence type="ECO:0000259" key="9">
    <source>
        <dbReference type="PROSITE" id="PS50081"/>
    </source>
</evidence>
<dbReference type="InterPro" id="IPR035459">
    <property type="entry name" value="Bzz1_SH3_1"/>
</dbReference>
<dbReference type="InterPro" id="IPR001452">
    <property type="entry name" value="SH3_domain"/>
</dbReference>
<keyword evidence="5 6" id="KW-0175">Coiled coil</keyword>
<dbReference type="InterPro" id="IPR001060">
    <property type="entry name" value="FCH_dom"/>
</dbReference>
<reference evidence="11 12" key="1">
    <citation type="journal article" date="2012" name="Proc. Natl. Acad. Sci. U.S.A.">
        <title>Comparative genomics of Ceriporiopsis subvermispora and Phanerochaete chrysosporium provide insight into selective ligninolysis.</title>
        <authorList>
            <person name="Fernandez-Fueyo E."/>
            <person name="Ruiz-Duenas F.J."/>
            <person name="Ferreira P."/>
            <person name="Floudas D."/>
            <person name="Hibbett D.S."/>
            <person name="Canessa P."/>
            <person name="Larrondo L.F."/>
            <person name="James T.Y."/>
            <person name="Seelenfreund D."/>
            <person name="Lobos S."/>
            <person name="Polanco R."/>
            <person name="Tello M."/>
            <person name="Honda Y."/>
            <person name="Watanabe T."/>
            <person name="Watanabe T."/>
            <person name="Ryu J.S."/>
            <person name="Kubicek C.P."/>
            <person name="Schmoll M."/>
            <person name="Gaskell J."/>
            <person name="Hammel K.E."/>
            <person name="St John F.J."/>
            <person name="Vanden Wymelenberg A."/>
            <person name="Sabat G."/>
            <person name="Splinter BonDurant S."/>
            <person name="Syed K."/>
            <person name="Yadav J.S."/>
            <person name="Doddapaneni H."/>
            <person name="Subramanian V."/>
            <person name="Lavin J.L."/>
            <person name="Oguiza J.A."/>
            <person name="Perez G."/>
            <person name="Pisabarro A.G."/>
            <person name="Ramirez L."/>
            <person name="Santoyo F."/>
            <person name="Master E."/>
            <person name="Coutinho P.M."/>
            <person name="Henrissat B."/>
            <person name="Lombard V."/>
            <person name="Magnuson J.K."/>
            <person name="Kuees U."/>
            <person name="Hori C."/>
            <person name="Igarashi K."/>
            <person name="Samejima M."/>
            <person name="Held B.W."/>
            <person name="Barry K.W."/>
            <person name="LaButti K.M."/>
            <person name="Lapidus A."/>
            <person name="Lindquist E.A."/>
            <person name="Lucas S.M."/>
            <person name="Riley R."/>
            <person name="Salamov A.A."/>
            <person name="Hoffmeister D."/>
            <person name="Schwenk D."/>
            <person name="Hadar Y."/>
            <person name="Yarden O."/>
            <person name="de Vries R.P."/>
            <person name="Wiebenga A."/>
            <person name="Stenlid J."/>
            <person name="Eastwood D."/>
            <person name="Grigoriev I.V."/>
            <person name="Berka R.M."/>
            <person name="Blanchette R.A."/>
            <person name="Kersten P."/>
            <person name="Martinez A.T."/>
            <person name="Vicuna R."/>
            <person name="Cullen D."/>
        </authorList>
    </citation>
    <scope>NUCLEOTIDE SEQUENCE [LARGE SCALE GENOMIC DNA]</scope>
    <source>
        <strain evidence="11 12">B</strain>
    </source>
</reference>
<dbReference type="CDD" id="cd20824">
    <property type="entry name" value="C1_SpBZZ1-like"/>
    <property type="match status" value="1"/>
</dbReference>
<dbReference type="HOGENOM" id="CLU_015390_0_0_1"/>
<dbReference type="CDD" id="cd11912">
    <property type="entry name" value="SH3_Bzz1_1"/>
    <property type="match status" value="1"/>
</dbReference>
<feature type="domain" description="Phorbol-ester/DAG-type" evidence="9">
    <location>
        <begin position="408"/>
        <end position="458"/>
    </location>
</feature>
<dbReference type="Pfam" id="PF07653">
    <property type="entry name" value="SH3_2"/>
    <property type="match status" value="1"/>
</dbReference>
<keyword evidence="3" id="KW-0862">Zinc</keyword>
<dbReference type="GO" id="GO:0030036">
    <property type="term" value="P:actin cytoskeleton organization"/>
    <property type="evidence" value="ECO:0007669"/>
    <property type="project" value="UniProtKB-ARBA"/>
</dbReference>